<dbReference type="EMBL" id="AY506529">
    <property type="protein sequence ID" value="AAR91177.1"/>
    <property type="molecule type" value="Genomic_DNA"/>
</dbReference>
<reference evidence="2" key="1">
    <citation type="submission" date="2003-12" db="EMBL/GenBank/DDBJ databases">
        <authorList>
            <person name="Clifton S."/>
            <person name="Fauron C."/>
            <person name="Gibson M."/>
            <person name="Minx P."/>
            <person name="Newton K."/>
            <person name="Rugen M."/>
            <person name="Spieth J."/>
            <person name="Sun H."/>
        </authorList>
    </citation>
    <scope>NUCLEOTIDE SEQUENCE</scope>
    <source>
        <strain evidence="2">NB</strain>
    </source>
</reference>
<dbReference type="GeneID" id="4055844"/>
<protein>
    <submittedName>
        <fullName evidence="2">Uncharacterized protein orf100-a2</fullName>
    </submittedName>
</protein>
<dbReference type="InParanoid" id="Q6R9I2"/>
<sequence length="100" mass="11434">MLKKVQEKLMLVQELTLSTKETLPQPTSSDELYSFFAITPLSASSISDDTLAEDENDYDEEKRMKADFLFPVVGTSTPITKEEQSPVLPIYTTRRREESR</sequence>
<dbReference type="GeneID" id="4055846"/>
<dbReference type="Proteomes" id="UP000007305">
    <property type="component" value="Mitochondrion"/>
</dbReference>
<dbReference type="PaxDb" id="4577-GRMZM2G131356_P01"/>
<dbReference type="HOGENOM" id="CLU_2310177_0_0_1"/>
<proteinExistence type="predicted"/>
<organism evidence="2 3">
    <name type="scientific">Zea mays</name>
    <name type="common">Maize</name>
    <dbReference type="NCBI Taxonomy" id="4577"/>
    <lineage>
        <taxon>Eukaryota</taxon>
        <taxon>Viridiplantae</taxon>
        <taxon>Streptophyta</taxon>
        <taxon>Embryophyta</taxon>
        <taxon>Tracheophyta</taxon>
        <taxon>Spermatophyta</taxon>
        <taxon>Magnoliopsida</taxon>
        <taxon>Liliopsida</taxon>
        <taxon>Poales</taxon>
        <taxon>Poaceae</taxon>
        <taxon>PACMAD clade</taxon>
        <taxon>Panicoideae</taxon>
        <taxon>Andropogonodae</taxon>
        <taxon>Andropogoneae</taxon>
        <taxon>Tripsacinae</taxon>
        <taxon>Zea</taxon>
    </lineage>
</organism>
<dbReference type="RefSeq" id="YP_588292.1">
    <property type="nucleotide sequence ID" value="NC_007982.1"/>
</dbReference>
<evidence type="ECO:0000313" key="2">
    <source>
        <dbReference type="EMBL" id="AAR91177.1"/>
    </source>
</evidence>
<dbReference type="EMBL" id="AY506529">
    <property type="protein sequence ID" value="AAR91176.1"/>
    <property type="molecule type" value="Genomic_DNA"/>
</dbReference>
<evidence type="ECO:0000313" key="1">
    <source>
        <dbReference type="EMBL" id="AAR91176.1"/>
    </source>
</evidence>
<accession>Q6R9I2</accession>
<keyword evidence="3" id="KW-1185">Reference proteome</keyword>
<name>Q6R9I2_MAIZE</name>
<keyword evidence="2" id="KW-0496">Mitochondrion</keyword>
<dbReference type="RefSeq" id="YP_588326.1">
    <property type="nucleotide sequence ID" value="NC_007982.1"/>
</dbReference>
<dbReference type="AlphaFoldDB" id="Q6R9I2"/>
<evidence type="ECO:0000313" key="3">
    <source>
        <dbReference type="Proteomes" id="UP000007305"/>
    </source>
</evidence>
<reference evidence="2 3" key="2">
    <citation type="journal article" date="2004" name="Plant Physiol.">
        <title>Sequence and comparative analysis of the maize NB mitochondrial genome.</title>
        <authorList>
            <person name="Clifton S.W."/>
            <person name="Minx P."/>
            <person name="Fauron C.M.-R."/>
            <person name="Gibson M."/>
            <person name="Allen J.O."/>
            <person name="Sun H."/>
            <person name="Thompson M."/>
            <person name="Barbazuk W.B."/>
            <person name="Kanuganti S."/>
            <person name="Tayloe C."/>
            <person name="Meyer L."/>
            <person name="Wilson R.K."/>
            <person name="Newton K.J."/>
        </authorList>
    </citation>
    <scope>NUCLEOTIDE SEQUENCE</scope>
    <source>
        <strain evidence="3">cv. B37N</strain>
        <strain evidence="2">NB</strain>
    </source>
</reference>
<gene>
    <name evidence="2" type="primary">orf100-a2</name>
    <name evidence="1" type="synonym">orf100-a1</name>
</gene>
<geneLocation type="mitochondrion" evidence="2"/>